<gene>
    <name evidence="1" type="ORF">g.66395</name>
</gene>
<dbReference type="AlphaFoldDB" id="A0A146M2M4"/>
<name>A0A146M2M4_LYGHE</name>
<accession>A0A146M2M4</accession>
<proteinExistence type="predicted"/>
<protein>
    <submittedName>
        <fullName evidence="1">Uncharacterized protein</fullName>
    </submittedName>
</protein>
<reference evidence="1" key="1">
    <citation type="journal article" date="2016" name="Gigascience">
        <title>De novo construction of an expanded transcriptome assembly for the western tarnished plant bug, Lygus hesperus.</title>
        <authorList>
            <person name="Tassone E.E."/>
            <person name="Geib S.M."/>
            <person name="Hall B."/>
            <person name="Fabrick J.A."/>
            <person name="Brent C.S."/>
            <person name="Hull J.J."/>
        </authorList>
    </citation>
    <scope>NUCLEOTIDE SEQUENCE</scope>
</reference>
<feature type="non-terminal residue" evidence="1">
    <location>
        <position position="1"/>
    </location>
</feature>
<dbReference type="EMBL" id="GDHC01005583">
    <property type="protein sequence ID" value="JAQ13046.1"/>
    <property type="molecule type" value="Transcribed_RNA"/>
</dbReference>
<sequence length="151" mass="17626">TVGQTAVLVSKADNSTFLLKPPGSPRSRSKALSQSPLILIRQFYLSRRRCSFDNLLFFRDLFLFCCDCGAMDVSVVEQLDNPRRRRNEKTWKKNVDKRERYASPGFIPSRNFDRCKHKNNYTECHKIQVEDARHFHNLFHLSCEKAVQDAT</sequence>
<evidence type="ECO:0000313" key="1">
    <source>
        <dbReference type="EMBL" id="JAQ13046.1"/>
    </source>
</evidence>
<organism evidence="1">
    <name type="scientific">Lygus hesperus</name>
    <name type="common">Western plant bug</name>
    <dbReference type="NCBI Taxonomy" id="30085"/>
    <lineage>
        <taxon>Eukaryota</taxon>
        <taxon>Metazoa</taxon>
        <taxon>Ecdysozoa</taxon>
        <taxon>Arthropoda</taxon>
        <taxon>Hexapoda</taxon>
        <taxon>Insecta</taxon>
        <taxon>Pterygota</taxon>
        <taxon>Neoptera</taxon>
        <taxon>Paraneoptera</taxon>
        <taxon>Hemiptera</taxon>
        <taxon>Heteroptera</taxon>
        <taxon>Panheteroptera</taxon>
        <taxon>Cimicomorpha</taxon>
        <taxon>Miridae</taxon>
        <taxon>Mirini</taxon>
        <taxon>Lygus</taxon>
    </lineage>
</organism>